<dbReference type="EMBL" id="JAUSUN010000043">
    <property type="protein sequence ID" value="MDQ0415668.1"/>
    <property type="molecule type" value="Genomic_DNA"/>
</dbReference>
<evidence type="ECO:0000313" key="2">
    <source>
        <dbReference type="EMBL" id="MDQ0415668.1"/>
    </source>
</evidence>
<comment type="caution">
    <text evidence="2">The sequence shown here is derived from an EMBL/GenBank/DDBJ whole genome shotgun (WGS) entry which is preliminary data.</text>
</comment>
<proteinExistence type="predicted"/>
<dbReference type="RefSeq" id="WP_307192626.1">
    <property type="nucleotide sequence ID" value="NZ_JAUSUN010000043.1"/>
</dbReference>
<dbReference type="Proteomes" id="UP001242313">
    <property type="component" value="Unassembled WGS sequence"/>
</dbReference>
<evidence type="ECO:0000256" key="1">
    <source>
        <dbReference type="SAM" id="MobiDB-lite"/>
    </source>
</evidence>
<accession>A0ABU0G0E8</accession>
<sequence>MVSLVQLKGVDLEKGQSPKVYLATPEEIGEHMKKSRGGQGNTISRVKHTWNSGVAKGQTDQIPIGWEFSKKRIQELIDNIN</sequence>
<name>A0ABU0G0E8_9BACI</name>
<feature type="compositionally biased region" description="Polar residues" evidence="1">
    <location>
        <begin position="41"/>
        <end position="52"/>
    </location>
</feature>
<evidence type="ECO:0000313" key="3">
    <source>
        <dbReference type="Proteomes" id="UP001242313"/>
    </source>
</evidence>
<evidence type="ECO:0008006" key="4">
    <source>
        <dbReference type="Google" id="ProtNLM"/>
    </source>
</evidence>
<feature type="region of interest" description="Disordered" evidence="1">
    <location>
        <begin position="28"/>
        <end position="54"/>
    </location>
</feature>
<keyword evidence="3" id="KW-1185">Reference proteome</keyword>
<reference evidence="2 3" key="1">
    <citation type="submission" date="2023-07" db="EMBL/GenBank/DDBJ databases">
        <title>Genomic Encyclopedia of Type Strains, Phase IV (KMG-IV): sequencing the most valuable type-strain genomes for metagenomic binning, comparative biology and taxonomic classification.</title>
        <authorList>
            <person name="Goeker M."/>
        </authorList>
    </citation>
    <scope>NUCLEOTIDE SEQUENCE [LARGE SCALE GENOMIC DNA]</scope>
    <source>
        <strain evidence="2 3">DSM 19598</strain>
    </source>
</reference>
<protein>
    <recommendedName>
        <fullName evidence="4">Cytoplasmic protein</fullName>
    </recommendedName>
</protein>
<gene>
    <name evidence="2" type="ORF">J2S25_003895</name>
</gene>
<organism evidence="2 3">
    <name type="scientific">Mesobacillus stamsii</name>
    <dbReference type="NCBI Taxonomy" id="225347"/>
    <lineage>
        <taxon>Bacteria</taxon>
        <taxon>Bacillati</taxon>
        <taxon>Bacillota</taxon>
        <taxon>Bacilli</taxon>
        <taxon>Bacillales</taxon>
        <taxon>Bacillaceae</taxon>
        <taxon>Mesobacillus</taxon>
    </lineage>
</organism>